<dbReference type="EMBL" id="JAACJJ010000028">
    <property type="protein sequence ID" value="KAF5322895.1"/>
    <property type="molecule type" value="Genomic_DNA"/>
</dbReference>
<gene>
    <name evidence="2" type="ORF">D9619_000961</name>
</gene>
<dbReference type="SMART" id="SM00256">
    <property type="entry name" value="FBOX"/>
    <property type="match status" value="1"/>
</dbReference>
<evidence type="ECO:0000313" key="3">
    <source>
        <dbReference type="Proteomes" id="UP000567179"/>
    </source>
</evidence>
<comment type="caution">
    <text evidence="2">The sequence shown here is derived from an EMBL/GenBank/DDBJ whole genome shotgun (WGS) entry which is preliminary data.</text>
</comment>
<feature type="domain" description="F-box" evidence="1">
    <location>
        <begin position="1"/>
        <end position="45"/>
    </location>
</feature>
<dbReference type="Proteomes" id="UP000567179">
    <property type="component" value="Unassembled WGS sequence"/>
</dbReference>
<accession>A0A8H5BGD4</accession>
<dbReference type="OrthoDB" id="613763at2759"/>
<sequence length="324" mass="36382">MSINCLPIELIDHLTAFLATADYVALSQVNTRFYHVVQRHLYRHVHVDDTNTACVLTLGRKPHLARNVRTFTVRLNPFSRPSLLSSWYRQLHRAISHMSELTSLEMSIDQAASWVMQTPNEAAYPRLRRFVSSFHLDHYVAHFLNKADALFDLEIDSLNTYSLPVVSLRANAIPLLQHFTGSSHAAQVIVPGRPVGHIHLNSGDLTEDVADSLAKSTAPILVLAAATSSHSVSLIGTLTRCMNHLMHLRIVTTYNFSDAPDARYFSNIADALTSLPDLQSCEIWGLHWISKKSFHDKGKTWELPSFNSFDSPDGTFSNDVSYPY</sequence>
<proteinExistence type="predicted"/>
<reference evidence="2 3" key="1">
    <citation type="journal article" date="2020" name="ISME J.">
        <title>Uncovering the hidden diversity of litter-decomposition mechanisms in mushroom-forming fungi.</title>
        <authorList>
            <person name="Floudas D."/>
            <person name="Bentzer J."/>
            <person name="Ahren D."/>
            <person name="Johansson T."/>
            <person name="Persson P."/>
            <person name="Tunlid A."/>
        </authorList>
    </citation>
    <scope>NUCLEOTIDE SEQUENCE [LARGE SCALE GENOMIC DNA]</scope>
    <source>
        <strain evidence="2 3">CBS 101986</strain>
    </source>
</reference>
<organism evidence="2 3">
    <name type="scientific">Psilocybe cf. subviscida</name>
    <dbReference type="NCBI Taxonomy" id="2480587"/>
    <lineage>
        <taxon>Eukaryota</taxon>
        <taxon>Fungi</taxon>
        <taxon>Dikarya</taxon>
        <taxon>Basidiomycota</taxon>
        <taxon>Agaricomycotina</taxon>
        <taxon>Agaricomycetes</taxon>
        <taxon>Agaricomycetidae</taxon>
        <taxon>Agaricales</taxon>
        <taxon>Agaricineae</taxon>
        <taxon>Strophariaceae</taxon>
        <taxon>Psilocybe</taxon>
    </lineage>
</organism>
<keyword evidence="3" id="KW-1185">Reference proteome</keyword>
<name>A0A8H5BGD4_9AGAR</name>
<dbReference type="InterPro" id="IPR036047">
    <property type="entry name" value="F-box-like_dom_sf"/>
</dbReference>
<dbReference type="InterPro" id="IPR001810">
    <property type="entry name" value="F-box_dom"/>
</dbReference>
<dbReference type="AlphaFoldDB" id="A0A8H5BGD4"/>
<dbReference type="SUPFAM" id="SSF81383">
    <property type="entry name" value="F-box domain"/>
    <property type="match status" value="1"/>
</dbReference>
<evidence type="ECO:0000259" key="1">
    <source>
        <dbReference type="PROSITE" id="PS50181"/>
    </source>
</evidence>
<dbReference type="PROSITE" id="PS50181">
    <property type="entry name" value="FBOX"/>
    <property type="match status" value="1"/>
</dbReference>
<protein>
    <recommendedName>
        <fullName evidence="1">F-box domain-containing protein</fullName>
    </recommendedName>
</protein>
<evidence type="ECO:0000313" key="2">
    <source>
        <dbReference type="EMBL" id="KAF5322895.1"/>
    </source>
</evidence>